<dbReference type="Gene3D" id="3.10.620.30">
    <property type="match status" value="1"/>
</dbReference>
<dbReference type="HOGENOM" id="CLU_854805_0_0_5"/>
<keyword evidence="3" id="KW-1185">Reference proteome</keyword>
<name>A0A068STS1_NEOGA</name>
<feature type="chain" id="PRO_5001653377" evidence="1">
    <location>
        <begin position="25"/>
        <end position="325"/>
    </location>
</feature>
<reference evidence="3" key="1">
    <citation type="journal article" date="2014" name="BMC Genomics">
        <title>Genome sequencing of two Neorhizobium galegae strains reveals a noeT gene responsible for the unusual acetylation of the nodulation factors.</title>
        <authorList>
            <person name="Osterman J."/>
            <person name="Marsh J."/>
            <person name="Laine P.K."/>
            <person name="Zeng Z."/>
            <person name="Alatalo E."/>
            <person name="Sullivan J.T."/>
            <person name="Young J.P."/>
            <person name="Thomas-Oates J."/>
            <person name="Paulin L."/>
            <person name="Lindstrom K."/>
        </authorList>
    </citation>
    <scope>NUCLEOTIDE SEQUENCE [LARGE SCALE GENOMIC DNA]</scope>
    <source>
        <strain evidence="3">HAMBI 540</strain>
    </source>
</reference>
<evidence type="ECO:0000313" key="3">
    <source>
        <dbReference type="Proteomes" id="UP000028181"/>
    </source>
</evidence>
<dbReference type="PANTHER" id="PTHR39327">
    <property type="match status" value="1"/>
</dbReference>
<organism evidence="2 3">
    <name type="scientific">Neorhizobium galegae bv. orientalis str. HAMBI 540</name>
    <dbReference type="NCBI Taxonomy" id="1028800"/>
    <lineage>
        <taxon>Bacteria</taxon>
        <taxon>Pseudomonadati</taxon>
        <taxon>Pseudomonadota</taxon>
        <taxon>Alphaproteobacteria</taxon>
        <taxon>Hyphomicrobiales</taxon>
        <taxon>Rhizobiaceae</taxon>
        <taxon>Rhizobium/Agrobacterium group</taxon>
        <taxon>Neorhizobium</taxon>
    </lineage>
</organism>
<dbReference type="Proteomes" id="UP000028181">
    <property type="component" value="Chromosome I"/>
</dbReference>
<dbReference type="EMBL" id="HG938353">
    <property type="protein sequence ID" value="CDN49608.1"/>
    <property type="molecule type" value="Genomic_DNA"/>
</dbReference>
<dbReference type="SUPFAM" id="SSF54001">
    <property type="entry name" value="Cysteine proteinases"/>
    <property type="match status" value="1"/>
</dbReference>
<dbReference type="KEGG" id="ngg:RG540_CH34440"/>
<proteinExistence type="predicted"/>
<evidence type="ECO:0000313" key="2">
    <source>
        <dbReference type="EMBL" id="CDN49608.1"/>
    </source>
</evidence>
<dbReference type="InterPro" id="IPR038765">
    <property type="entry name" value="Papain-like_cys_pep_sf"/>
</dbReference>
<evidence type="ECO:0000256" key="1">
    <source>
        <dbReference type="SAM" id="SignalP"/>
    </source>
</evidence>
<dbReference type="Pfam" id="PF06035">
    <property type="entry name" value="Peptidase_C93"/>
    <property type="match status" value="1"/>
</dbReference>
<dbReference type="InterPro" id="IPR010319">
    <property type="entry name" value="Transglutaminase-like_Cys_pept"/>
</dbReference>
<dbReference type="eggNOG" id="COG3672">
    <property type="taxonomic scope" value="Bacteria"/>
</dbReference>
<protein>
    <submittedName>
        <fullName evidence="2">Transglutaminase family protein cysteine peptidase BTLCP</fullName>
    </submittedName>
</protein>
<keyword evidence="1" id="KW-0732">Signal</keyword>
<accession>A0A068STS1</accession>
<dbReference type="PATRIC" id="fig|1028800.3.peg.3499"/>
<dbReference type="PANTHER" id="PTHR39327:SF1">
    <property type="entry name" value="BLR5470 PROTEIN"/>
    <property type="match status" value="1"/>
</dbReference>
<gene>
    <name evidence="2" type="ORF">RG540_CH34440</name>
</gene>
<feature type="signal peptide" evidence="1">
    <location>
        <begin position="1"/>
        <end position="24"/>
    </location>
</feature>
<sequence>MANKKNTLKAAVVATLVLPLIASAALSSPITKQQFQINTGSTVSIIGSHFLEYLPKPLSIMASLAFGNVQVAAAFQTFSELGSKIALPAARPANVTEVAIKPGDLYPSRRVEPAPSNGAVFDTVAIPFKRLAALKKLAPALEEMDNGTAVKCNGKGCSPAFAAIQLVGMNTSQSSLRDKLNAVNAAVNQSIRYRTDQDAYKVADRWSTPQETLSLQQGDCEDFAILKMAALRAEGIDPNQMSIVVLFDQKRHFYHAILSVEAGGKFFILDNMRNQVLLDTQLPDYMPLYSIKGGKGFLHGSRRKDQNVAMVTPLEKIAPGEGANF</sequence>
<dbReference type="AlphaFoldDB" id="A0A068STS1"/>